<evidence type="ECO:0000256" key="1">
    <source>
        <dbReference type="SAM" id="MobiDB-lite"/>
    </source>
</evidence>
<dbReference type="OrthoDB" id="3271211at2759"/>
<evidence type="ECO:0000313" key="3">
    <source>
        <dbReference type="Proteomes" id="UP000059188"/>
    </source>
</evidence>
<sequence>MATTHSSEHDDFLGSDLPPPAYELTSSELDRKIADATQRSLTLQQEQLQRPNLPPLDEDGFPVWSEELFKYNEAQRQREDESRSTKLQSEYTRVEANASGSSGSTSTCPPVQPVSISGGPKQKENKWWFDSEVQEIRQDQDDGLDVGRPRSMSPQTQNIGRPPPIQVQVGPRPHDVLAQPQSPTSDVDEDDVLAADMPSLGRAPTYYPMGQIHPGHAQRLERHSTRASESSIRTALPAFSPEPESLEGPAYEEVAPVSNPRVQRQSVEWRPLNARPQVQERVSRASVVPYAAASPPPRPVASAPPAPTHAHPSVPVHRPTAPSTYTPPVPPAPSAPPAISSYMPSGYNPPVSVPRPSTFDPSHAYRPAQTPAHRYTLAGRVGGEEGIAEAQRVLREGGASAFYNNAVAGTMLKAPAFQAPAPPPPRVIDDDGASVFSGRSAGRQSMGGGNARMSVYAPNDPTPDRMNYVPLPTTGQAYQPMGMQAYQPPMTGPPPGMFAPPQPGAYQPNFGGSRPLPNAPGFAQQPFVAPPPPPGAGFQAAKKIGKLYKRL</sequence>
<feature type="compositionally biased region" description="Low complexity" evidence="1">
    <location>
        <begin position="308"/>
        <end position="324"/>
    </location>
</feature>
<feature type="compositionally biased region" description="Pro residues" evidence="1">
    <location>
        <begin position="294"/>
        <end position="307"/>
    </location>
</feature>
<feature type="compositionally biased region" description="Basic and acidic residues" evidence="1">
    <location>
        <begin position="1"/>
        <end position="12"/>
    </location>
</feature>
<keyword evidence="3" id="KW-1185">Reference proteome</keyword>
<feature type="region of interest" description="Disordered" evidence="1">
    <location>
        <begin position="501"/>
        <end position="538"/>
    </location>
</feature>
<feature type="compositionally biased region" description="Basic and acidic residues" evidence="1">
    <location>
        <begin position="121"/>
        <end position="148"/>
    </location>
</feature>
<feature type="region of interest" description="Disordered" evidence="1">
    <location>
        <begin position="291"/>
        <end position="341"/>
    </location>
</feature>
<proteinExistence type="predicted"/>
<evidence type="ECO:0000313" key="2">
    <source>
        <dbReference type="EMBL" id="CEL59663.1"/>
    </source>
</evidence>
<feature type="compositionally biased region" description="Pro residues" evidence="1">
    <location>
        <begin position="325"/>
        <end position="336"/>
    </location>
</feature>
<reference evidence="2 3" key="1">
    <citation type="submission" date="2014-11" db="EMBL/GenBank/DDBJ databases">
        <authorList>
            <person name="Wibberg Daniel"/>
        </authorList>
    </citation>
    <scope>NUCLEOTIDE SEQUENCE [LARGE SCALE GENOMIC DNA]</scope>
    <source>
        <strain evidence="2">Rhizoctonia solani AG1-IB 7/3/14</strain>
    </source>
</reference>
<feature type="region of interest" description="Disordered" evidence="1">
    <location>
        <begin position="1"/>
        <end position="23"/>
    </location>
</feature>
<name>A0A0B7FTW3_THACB</name>
<dbReference type="EMBL" id="LN679103">
    <property type="protein sequence ID" value="CEL59663.1"/>
    <property type="molecule type" value="Genomic_DNA"/>
</dbReference>
<feature type="region of interest" description="Disordered" evidence="1">
    <location>
        <begin position="72"/>
        <end position="248"/>
    </location>
</feature>
<protein>
    <submittedName>
        <fullName evidence="2">Uncharacterized protein</fullName>
    </submittedName>
</protein>
<organism evidence="2 3">
    <name type="scientific">Thanatephorus cucumeris (strain AG1-IB / isolate 7/3/14)</name>
    <name type="common">Lettuce bottom rot fungus</name>
    <name type="synonym">Rhizoctonia solani</name>
    <dbReference type="NCBI Taxonomy" id="1108050"/>
    <lineage>
        <taxon>Eukaryota</taxon>
        <taxon>Fungi</taxon>
        <taxon>Dikarya</taxon>
        <taxon>Basidiomycota</taxon>
        <taxon>Agaricomycotina</taxon>
        <taxon>Agaricomycetes</taxon>
        <taxon>Cantharellales</taxon>
        <taxon>Ceratobasidiaceae</taxon>
        <taxon>Rhizoctonia</taxon>
        <taxon>Rhizoctonia solani AG-1</taxon>
    </lineage>
</organism>
<dbReference type="AlphaFoldDB" id="A0A0B7FTW3"/>
<gene>
    <name evidence="2" type="ORF">RSOLAG1IB_03596</name>
</gene>
<dbReference type="Proteomes" id="UP000059188">
    <property type="component" value="Unassembled WGS sequence"/>
</dbReference>
<feature type="compositionally biased region" description="Basic and acidic residues" evidence="1">
    <location>
        <begin position="72"/>
        <end position="84"/>
    </location>
</feature>
<accession>A0A0B7FTW3</accession>